<dbReference type="PANTHER" id="PTHR10039:SF5">
    <property type="entry name" value="NACHT DOMAIN-CONTAINING PROTEIN"/>
    <property type="match status" value="1"/>
</dbReference>
<dbReference type="PANTHER" id="PTHR10039">
    <property type="entry name" value="AMELOGENIN"/>
    <property type="match status" value="1"/>
</dbReference>
<dbReference type="InterPro" id="IPR027417">
    <property type="entry name" value="P-loop_NTPase"/>
</dbReference>
<organism evidence="3 4">
    <name type="scientific">Moniliophthora roreri (strain MCA 2997)</name>
    <name type="common">Cocoa frosty pod rot fungus</name>
    <name type="synonym">Crinipellis roreri</name>
    <dbReference type="NCBI Taxonomy" id="1381753"/>
    <lineage>
        <taxon>Eukaryota</taxon>
        <taxon>Fungi</taxon>
        <taxon>Dikarya</taxon>
        <taxon>Basidiomycota</taxon>
        <taxon>Agaricomycotina</taxon>
        <taxon>Agaricomycetes</taxon>
        <taxon>Agaricomycetidae</taxon>
        <taxon>Agaricales</taxon>
        <taxon>Marasmiineae</taxon>
        <taxon>Marasmiaceae</taxon>
        <taxon>Moniliophthora</taxon>
    </lineage>
</organism>
<sequence>MAFFSSTQDVDIHGGEFRNVVYGNQDNRTFQIPDSNKALEVLAGKAAVNAFYDAEERFPPPNCHPGTRIKILEQLNRWITQEPKNTRVYWVHGPAGVGKSAIAQNLSEQHADTRLAASFFFSRNDSTRDKLDPFVSTIIYQFFKSESLRNLLGPLITEVIRSDPNIFHTSFEVQFRKLILEPCLRIDPEEWKKLPKLVVIDGLDECVDIPSQERLLAIIRDAVIREVVVQEADGSSECIFACPLIFLIHSRPEPRIRRGFDHEAFAPFLGRLDIQDSFEAAQDITGYFRAKFSTLQTDHHALRHMDVLWPGEDVISQLVRRACGQFIFAVTVMKYLESDDELPSERLKAILRIRSEDFSASPYPDLDLLYRQILLTCRNWDKVSRVLCLLITPLPPSLRSRYAFFGWRSAPFIALLLKLQRGEVESLLFRLHSVIEVPRAEYADMRILHASFTEFLVDGARSGDYHVEELPELEYSNRMAEALLSALPMSWTYPLYQPSGDSQSFMSALSLWEADVQTVSGVARYALEESLRYCQAVKVPSDGLLTALNEFDPYVIATIFLKLEWDDRMFSVNCGVLFESWKETLLWARSLGASTPRIFVKRMETFLRTVRIGSPATSQHFLGQAVALLEFGLYSADLDWTSSWRLWNQLLHVPPQATGRFSIYLLPRDGQYSFPPDWVVATLTRKEGEMIDRLLRSSGNDLIYSQITRQKPDPVKRKDMQSLERLAKKRRKELGLPQLPHSIQ</sequence>
<protein>
    <submittedName>
        <fullName evidence="3">Nwd2</fullName>
    </submittedName>
</protein>
<evidence type="ECO:0000256" key="1">
    <source>
        <dbReference type="ARBA" id="ARBA00022737"/>
    </source>
</evidence>
<dbReference type="Pfam" id="PF24883">
    <property type="entry name" value="NPHP3_N"/>
    <property type="match status" value="1"/>
</dbReference>
<keyword evidence="4" id="KW-1185">Reference proteome</keyword>
<feature type="domain" description="Nephrocystin 3-like N-terminal" evidence="2">
    <location>
        <begin position="73"/>
        <end position="222"/>
    </location>
</feature>
<accession>V2X2R2</accession>
<name>V2X2R2_MONRO</name>
<dbReference type="Proteomes" id="UP000017559">
    <property type="component" value="Unassembled WGS sequence"/>
</dbReference>
<gene>
    <name evidence="3" type="ORF">Moror_15220</name>
</gene>
<comment type="caution">
    <text evidence="3">The sequence shown here is derived from an EMBL/GenBank/DDBJ whole genome shotgun (WGS) entry which is preliminary data.</text>
</comment>
<evidence type="ECO:0000313" key="4">
    <source>
        <dbReference type="Proteomes" id="UP000017559"/>
    </source>
</evidence>
<dbReference type="OrthoDB" id="5967843at2759"/>
<proteinExistence type="predicted"/>
<keyword evidence="1" id="KW-0677">Repeat</keyword>
<dbReference type="InterPro" id="IPR056884">
    <property type="entry name" value="NPHP3-like_N"/>
</dbReference>
<evidence type="ECO:0000313" key="3">
    <source>
        <dbReference type="EMBL" id="ESK86730.1"/>
    </source>
</evidence>
<dbReference type="KEGG" id="mrr:Moror_15220"/>
<evidence type="ECO:0000259" key="2">
    <source>
        <dbReference type="Pfam" id="PF24883"/>
    </source>
</evidence>
<dbReference type="EMBL" id="AWSO01000900">
    <property type="protein sequence ID" value="ESK86730.1"/>
    <property type="molecule type" value="Genomic_DNA"/>
</dbReference>
<dbReference type="HOGENOM" id="CLU_000288_6_10_1"/>
<reference evidence="3 4" key="1">
    <citation type="journal article" date="2014" name="BMC Genomics">
        <title>Genome and secretome analysis of the hemibiotrophic fungal pathogen, Moniliophthora roreri, which causes frosty pod rot disease of cacao: mechanisms of the biotrophic and necrotrophic phases.</title>
        <authorList>
            <person name="Meinhardt L.W."/>
            <person name="Costa G.G.L."/>
            <person name="Thomazella D.P.T."/>
            <person name="Teixeira P.J.P.L."/>
            <person name="Carazzolle M.F."/>
            <person name="Schuster S.C."/>
            <person name="Carlson J.E."/>
            <person name="Guiltinan M.J."/>
            <person name="Mieczkowski P."/>
            <person name="Farmer A."/>
            <person name="Ramaraj T."/>
            <person name="Crozier J."/>
            <person name="Davis R.E."/>
            <person name="Shao J."/>
            <person name="Melnick R.L."/>
            <person name="Pereira G.A.G."/>
            <person name="Bailey B.A."/>
        </authorList>
    </citation>
    <scope>NUCLEOTIDE SEQUENCE [LARGE SCALE GENOMIC DNA]</scope>
    <source>
        <strain evidence="3 4">MCA 2997</strain>
    </source>
</reference>
<dbReference type="AlphaFoldDB" id="V2X2R2"/>
<dbReference type="SUPFAM" id="SSF52540">
    <property type="entry name" value="P-loop containing nucleoside triphosphate hydrolases"/>
    <property type="match status" value="1"/>
</dbReference>
<dbReference type="Gene3D" id="3.40.50.300">
    <property type="entry name" value="P-loop containing nucleotide triphosphate hydrolases"/>
    <property type="match status" value="1"/>
</dbReference>